<reference evidence="2 3" key="1">
    <citation type="submission" date="2023-03" db="EMBL/GenBank/DDBJ databases">
        <authorList>
            <person name="Shen W."/>
            <person name="Cai J."/>
        </authorList>
    </citation>
    <scope>NUCLEOTIDE SEQUENCE [LARGE SCALE GENOMIC DNA]</scope>
    <source>
        <strain evidence="2 3">Y59</strain>
    </source>
</reference>
<evidence type="ECO:0000313" key="2">
    <source>
        <dbReference type="EMBL" id="MDT2769691.1"/>
    </source>
</evidence>
<evidence type="ECO:0000256" key="1">
    <source>
        <dbReference type="SAM" id="MobiDB-lite"/>
    </source>
</evidence>
<proteinExistence type="predicted"/>
<gene>
    <name evidence="2" type="ORF">P7H46_02425</name>
</gene>
<feature type="compositionally biased region" description="Low complexity" evidence="1">
    <location>
        <begin position="49"/>
        <end position="82"/>
    </location>
</feature>
<dbReference type="Gene3D" id="2.30.30.170">
    <property type="match status" value="1"/>
</dbReference>
<dbReference type="EMBL" id="JARQAZ010000002">
    <property type="protein sequence ID" value="MDT2769691.1"/>
    <property type="molecule type" value="Genomic_DNA"/>
</dbReference>
<evidence type="ECO:0000313" key="3">
    <source>
        <dbReference type="Proteomes" id="UP001269061"/>
    </source>
</evidence>
<protein>
    <recommendedName>
        <fullName evidence="4">NlpC/P60 domain-containing protein</fullName>
    </recommendedName>
</protein>
<accession>A0ABU3FH16</accession>
<comment type="caution">
    <text evidence="2">The sequence shown here is derived from an EMBL/GenBank/DDBJ whole genome shotgun (WGS) entry which is preliminary data.</text>
</comment>
<dbReference type="Gene3D" id="3.90.1720.10">
    <property type="entry name" value="endopeptidase domain like (from Nostoc punctiforme)"/>
    <property type="match status" value="1"/>
</dbReference>
<feature type="compositionally biased region" description="Acidic residues" evidence="1">
    <location>
        <begin position="83"/>
        <end position="95"/>
    </location>
</feature>
<dbReference type="RefSeq" id="WP_311815292.1">
    <property type="nucleotide sequence ID" value="NZ_JARQAZ010000002.1"/>
</dbReference>
<feature type="region of interest" description="Disordered" evidence="1">
    <location>
        <begin position="39"/>
        <end position="103"/>
    </location>
</feature>
<organism evidence="2 3">
    <name type="scientific">Enterococcus pseudoavium</name>
    <dbReference type="NCBI Taxonomy" id="44007"/>
    <lineage>
        <taxon>Bacteria</taxon>
        <taxon>Bacillati</taxon>
        <taxon>Bacillota</taxon>
        <taxon>Bacilli</taxon>
        <taxon>Lactobacillales</taxon>
        <taxon>Enterococcaceae</taxon>
        <taxon>Enterococcus</taxon>
    </lineage>
</organism>
<dbReference type="InterPro" id="IPR038200">
    <property type="entry name" value="GW_dom_sf"/>
</dbReference>
<keyword evidence="3" id="KW-1185">Reference proteome</keyword>
<sequence length="752" mass="84842">MKKKKVLGNIFLSIILCLPLLGFRYSDETVSTETISTSELKTKMTDSLSSTTSTTVEEMTESSSSATSSTNSESMETTTENSESIDETSLTEEEQEPQRSTIATESVGEKFFVSITDKDYVLLKEPDGERVNDNNKNYQKTFSAQKINGNSETTYFLLSTSTTKLGYIAASSVEKVAGEEGKLFPEATNTYGSIVSPNAILFTSDFQEKGMTSQLLNQTFRIEGSYHHYDGKTYYLLKDSNDQTVGIVTAAAVEKGQHPAGKKHLVNDYYSVIKKDQKVWKNINLEEMGTTTAINEKTFNVKEWYYHFDGSKYFALYDINEGFKGIVKESTIQKASNQGGIWHSTNQYVTITKSSGTIWNDFAFKSGNSIKSLYQRTYRATGYYNHFNGSKYLSIYDGNGKWQGYLNERDASVSGTPGGIWHSTNQYVTITKNSGTIWNDFGFKSGNSTKSLYQRTYRATGYYNHFNGSKYLSIYDNKGKWQGYLNERDGSKATGAQGTGFAMNKSVLVIKNGYSIWNNFNWKEKARTNSVINKTYQVKWYYKHMNGSTYYSLYDSNGKWFGYVNSGAVRERRGVAHYLGTTRQRVVNELNAHQNDRFYLGTPFRLTGFNNPEMFLVPNGIASPYGPGMNCTGFVACVTRRSGGNLSRISGITQGYGGYVNAYNWRDALTRNTEYYSFSSIDALLRSGKAQKGDLIYLEAVFTDPSYDCHIGIFWGNRSNENRFWHQVIDGNKISHIYSGTPYSKVYLFPQD</sequence>
<dbReference type="Proteomes" id="UP001269061">
    <property type="component" value="Unassembled WGS sequence"/>
</dbReference>
<evidence type="ECO:0008006" key="4">
    <source>
        <dbReference type="Google" id="ProtNLM"/>
    </source>
</evidence>
<name>A0ABU3FH16_9ENTE</name>